<dbReference type="PANTHER" id="PTHR12483:SF115">
    <property type="entry name" value="COPPER TRANSPORT PROTEIN"/>
    <property type="match status" value="1"/>
</dbReference>
<evidence type="ECO:0000256" key="2">
    <source>
        <dbReference type="ARBA" id="ARBA00022989"/>
    </source>
</evidence>
<keyword evidence="4" id="KW-0406">Ion transport</keyword>
<accession>A0A3A2ZS76</accession>
<evidence type="ECO:0000256" key="3">
    <source>
        <dbReference type="ARBA" id="ARBA00023136"/>
    </source>
</evidence>
<evidence type="ECO:0000313" key="6">
    <source>
        <dbReference type="Proteomes" id="UP000266188"/>
    </source>
</evidence>
<dbReference type="STRING" id="2070753.A0A3A2ZS76"/>
<dbReference type="GO" id="GO:0016020">
    <property type="term" value="C:membrane"/>
    <property type="evidence" value="ECO:0007669"/>
    <property type="project" value="UniProtKB-SubCell"/>
</dbReference>
<dbReference type="InterPro" id="IPR007274">
    <property type="entry name" value="Cop_transporter"/>
</dbReference>
<dbReference type="OrthoDB" id="161814at2759"/>
<organism evidence="5 6">
    <name type="scientific">Aspergillus sclerotialis</name>
    <dbReference type="NCBI Taxonomy" id="2070753"/>
    <lineage>
        <taxon>Eukaryota</taxon>
        <taxon>Fungi</taxon>
        <taxon>Dikarya</taxon>
        <taxon>Ascomycota</taxon>
        <taxon>Pezizomycotina</taxon>
        <taxon>Eurotiomycetes</taxon>
        <taxon>Eurotiomycetidae</taxon>
        <taxon>Eurotiales</taxon>
        <taxon>Aspergillaceae</taxon>
        <taxon>Aspergillus</taxon>
        <taxon>Aspergillus subgen. Polypaecilum</taxon>
    </lineage>
</organism>
<keyword evidence="4" id="KW-0186">Copper</keyword>
<evidence type="ECO:0000256" key="4">
    <source>
        <dbReference type="RuleBase" id="RU367022"/>
    </source>
</evidence>
<keyword evidence="4" id="KW-0187">Copper transport</keyword>
<dbReference type="EMBL" id="MVGC01000359">
    <property type="protein sequence ID" value="RJE19901.1"/>
    <property type="molecule type" value="Genomic_DNA"/>
</dbReference>
<comment type="similarity">
    <text evidence="4">Belongs to the copper transporter (Ctr) (TC 1.A.56) family. SLC31A subfamily.</text>
</comment>
<dbReference type="PANTHER" id="PTHR12483">
    <property type="entry name" value="SOLUTE CARRIER FAMILY 31 COPPER TRANSPORTERS"/>
    <property type="match status" value="1"/>
</dbReference>
<keyword evidence="2 4" id="KW-1133">Transmembrane helix</keyword>
<keyword evidence="6" id="KW-1185">Reference proteome</keyword>
<keyword evidence="4" id="KW-0813">Transport</keyword>
<dbReference type="AlphaFoldDB" id="A0A3A2ZS76"/>
<dbReference type="GO" id="GO:0005375">
    <property type="term" value="F:copper ion transmembrane transporter activity"/>
    <property type="evidence" value="ECO:0007669"/>
    <property type="project" value="UniProtKB-UniRule"/>
</dbReference>
<feature type="transmembrane region" description="Helical" evidence="4">
    <location>
        <begin position="119"/>
        <end position="137"/>
    </location>
</feature>
<comment type="caution">
    <text evidence="5">The sequence shown here is derived from an EMBL/GenBank/DDBJ whole genome shotgun (WGS) entry which is preliminary data.</text>
</comment>
<protein>
    <recommendedName>
        <fullName evidence="4">Copper transport protein</fullName>
    </recommendedName>
</protein>
<reference evidence="6" key="1">
    <citation type="submission" date="2017-02" db="EMBL/GenBank/DDBJ databases">
        <authorList>
            <person name="Tafer H."/>
            <person name="Lopandic K."/>
        </authorList>
    </citation>
    <scope>NUCLEOTIDE SEQUENCE [LARGE SCALE GENOMIC DNA]</scope>
    <source>
        <strain evidence="6">CBS 366.77</strain>
    </source>
</reference>
<feature type="transmembrane region" description="Helical" evidence="4">
    <location>
        <begin position="41"/>
        <end position="60"/>
    </location>
</feature>
<evidence type="ECO:0000256" key="1">
    <source>
        <dbReference type="ARBA" id="ARBA00022692"/>
    </source>
</evidence>
<proteinExistence type="inferred from homology"/>
<dbReference type="Proteomes" id="UP000266188">
    <property type="component" value="Unassembled WGS sequence"/>
</dbReference>
<name>A0A3A2ZS76_9EURO</name>
<evidence type="ECO:0000313" key="5">
    <source>
        <dbReference type="EMBL" id="RJE19901.1"/>
    </source>
</evidence>
<sequence>MDMDHGHGGMDMGQCDMNMLFRWSAKNLCIVFSSWRITGPFSLLLSLISIVIITAGYEGIRRVTRRYELIQAQRLGAYTAAPVTVDNEAPVPTTDQHQVDASSPLLVGRDNRLAVQRRGRIIMAALYAVQVFYSFFIM</sequence>
<keyword evidence="3 4" id="KW-0472">Membrane</keyword>
<gene>
    <name evidence="5" type="ORF">PHISCL_07770</name>
</gene>
<keyword evidence="1 4" id="KW-0812">Transmembrane</keyword>
<dbReference type="Pfam" id="PF04145">
    <property type="entry name" value="Ctr"/>
    <property type="match status" value="1"/>
</dbReference>
<comment type="subcellular location">
    <subcellularLocation>
        <location evidence="4">Membrane</location>
        <topology evidence="4">Multi-pass membrane protein</topology>
    </subcellularLocation>
</comment>